<gene>
    <name evidence="2" type="ORF">COS58_02440</name>
</gene>
<feature type="transmembrane region" description="Helical" evidence="1">
    <location>
        <begin position="12"/>
        <end position="37"/>
    </location>
</feature>
<dbReference type="Proteomes" id="UP000228561">
    <property type="component" value="Unassembled WGS sequence"/>
</dbReference>
<evidence type="ECO:0008006" key="4">
    <source>
        <dbReference type="Google" id="ProtNLM"/>
    </source>
</evidence>
<keyword evidence="1" id="KW-1133">Transmembrane helix</keyword>
<evidence type="ECO:0000313" key="2">
    <source>
        <dbReference type="EMBL" id="PIU99460.1"/>
    </source>
</evidence>
<keyword evidence="1" id="KW-0472">Membrane</keyword>
<sequence length="76" mass="9109">MTKKGGGKMKKFLKFFMFWWMAICIALIAIAFGLRIYQSEVIVSRQMLVIVDCLAILSFFLTFCFYSWYIWWKSKN</sequence>
<dbReference type="EMBL" id="PEVG01000029">
    <property type="protein sequence ID" value="PIU99460.1"/>
    <property type="molecule type" value="Genomic_DNA"/>
</dbReference>
<name>A0A2M7B8P3_9BACT</name>
<evidence type="ECO:0000313" key="3">
    <source>
        <dbReference type="Proteomes" id="UP000228561"/>
    </source>
</evidence>
<proteinExistence type="predicted"/>
<accession>A0A2M7B8P3</accession>
<organism evidence="2 3">
    <name type="scientific">Candidatus Tagabacteria bacterium CG03_land_8_20_14_0_80_41_22</name>
    <dbReference type="NCBI Taxonomy" id="1975020"/>
    <lineage>
        <taxon>Bacteria</taxon>
        <taxon>Candidatus Tagaibacteriota</taxon>
    </lineage>
</organism>
<feature type="transmembrane region" description="Helical" evidence="1">
    <location>
        <begin position="49"/>
        <end position="71"/>
    </location>
</feature>
<dbReference type="AlphaFoldDB" id="A0A2M7B8P3"/>
<keyword evidence="1" id="KW-0812">Transmembrane</keyword>
<reference evidence="3" key="1">
    <citation type="submission" date="2017-09" db="EMBL/GenBank/DDBJ databases">
        <title>Depth-based differentiation of microbial function through sediment-hosted aquifers and enrichment of novel symbionts in the deep terrestrial subsurface.</title>
        <authorList>
            <person name="Probst A.J."/>
            <person name="Ladd B."/>
            <person name="Jarett J.K."/>
            <person name="Geller-Mcgrath D.E."/>
            <person name="Sieber C.M.K."/>
            <person name="Emerson J.B."/>
            <person name="Anantharaman K."/>
            <person name="Thomas B.C."/>
            <person name="Malmstrom R."/>
            <person name="Stieglmeier M."/>
            <person name="Klingl A."/>
            <person name="Woyke T."/>
            <person name="Ryan C.M."/>
            <person name="Banfield J.F."/>
        </authorList>
    </citation>
    <scope>NUCLEOTIDE SEQUENCE [LARGE SCALE GENOMIC DNA]</scope>
</reference>
<comment type="caution">
    <text evidence="2">The sequence shown here is derived from an EMBL/GenBank/DDBJ whole genome shotgun (WGS) entry which is preliminary data.</text>
</comment>
<protein>
    <recommendedName>
        <fullName evidence="4">DUF5671 domain-containing protein</fullName>
    </recommendedName>
</protein>
<evidence type="ECO:0000256" key="1">
    <source>
        <dbReference type="SAM" id="Phobius"/>
    </source>
</evidence>